<keyword evidence="2 7" id="KW-0732">Signal</keyword>
<dbReference type="AlphaFoldDB" id="A0A919Y6I6"/>
<dbReference type="InterPro" id="IPR006059">
    <property type="entry name" value="SBP"/>
</dbReference>
<proteinExistence type="predicted"/>
<dbReference type="Pfam" id="PF13416">
    <property type="entry name" value="SBP_bac_8"/>
    <property type="match status" value="1"/>
</dbReference>
<evidence type="ECO:0000256" key="3">
    <source>
        <dbReference type="ARBA" id="ARBA00023136"/>
    </source>
</evidence>
<gene>
    <name evidence="8" type="ORF">J41TS4_30810</name>
</gene>
<dbReference type="Gene3D" id="3.40.190.10">
    <property type="entry name" value="Periplasmic binding protein-like II"/>
    <property type="match status" value="2"/>
</dbReference>
<dbReference type="RefSeq" id="WP_301628374.1">
    <property type="nucleotide sequence ID" value="NZ_BORS01000010.1"/>
</dbReference>
<dbReference type="PROSITE" id="PS51257">
    <property type="entry name" value="PROKAR_LIPOPROTEIN"/>
    <property type="match status" value="1"/>
</dbReference>
<keyword evidence="1" id="KW-1003">Cell membrane</keyword>
<protein>
    <recommendedName>
        <fullName evidence="10">ABC transporter substrate-binding protein</fullName>
    </recommendedName>
</protein>
<accession>A0A919Y6I6</accession>
<dbReference type="SUPFAM" id="SSF53850">
    <property type="entry name" value="Periplasmic binding protein-like II"/>
    <property type="match status" value="1"/>
</dbReference>
<evidence type="ECO:0000256" key="6">
    <source>
        <dbReference type="SAM" id="MobiDB-lite"/>
    </source>
</evidence>
<evidence type="ECO:0000313" key="8">
    <source>
        <dbReference type="EMBL" id="GIO43323.1"/>
    </source>
</evidence>
<name>A0A919Y6I6_9BACL</name>
<dbReference type="InterPro" id="IPR050490">
    <property type="entry name" value="Bact_solute-bd_prot1"/>
</dbReference>
<evidence type="ECO:0000256" key="1">
    <source>
        <dbReference type="ARBA" id="ARBA00022475"/>
    </source>
</evidence>
<evidence type="ECO:0000256" key="2">
    <source>
        <dbReference type="ARBA" id="ARBA00022729"/>
    </source>
</evidence>
<dbReference type="EMBL" id="BORS01000010">
    <property type="protein sequence ID" value="GIO43323.1"/>
    <property type="molecule type" value="Genomic_DNA"/>
</dbReference>
<keyword evidence="3" id="KW-0472">Membrane</keyword>
<feature type="chain" id="PRO_5039512238" description="ABC transporter substrate-binding protein" evidence="7">
    <location>
        <begin position="22"/>
        <end position="525"/>
    </location>
</feature>
<evidence type="ECO:0000256" key="5">
    <source>
        <dbReference type="ARBA" id="ARBA00023288"/>
    </source>
</evidence>
<evidence type="ECO:0000256" key="7">
    <source>
        <dbReference type="SAM" id="SignalP"/>
    </source>
</evidence>
<reference evidence="8" key="1">
    <citation type="submission" date="2021-03" db="EMBL/GenBank/DDBJ databases">
        <title>Antimicrobial resistance genes in bacteria isolated from Japanese honey, and their potential for conferring macrolide and lincosamide resistance in the American foulbrood pathogen Paenibacillus larvae.</title>
        <authorList>
            <person name="Okamoto M."/>
            <person name="Kumagai M."/>
            <person name="Kanamori H."/>
            <person name="Takamatsu D."/>
        </authorList>
    </citation>
    <scope>NUCLEOTIDE SEQUENCE</scope>
    <source>
        <strain evidence="8">J41TS4</strain>
    </source>
</reference>
<dbReference type="PANTHER" id="PTHR43649:SF33">
    <property type="entry name" value="POLYGALACTURONAN_RHAMNOGALACTURONAN-BINDING PROTEIN YTCQ"/>
    <property type="match status" value="1"/>
</dbReference>
<feature type="region of interest" description="Disordered" evidence="6">
    <location>
        <begin position="26"/>
        <end position="51"/>
    </location>
</feature>
<organism evidence="8 9">
    <name type="scientific">Paenibacillus apis</name>
    <dbReference type="NCBI Taxonomy" id="1792174"/>
    <lineage>
        <taxon>Bacteria</taxon>
        <taxon>Bacillati</taxon>
        <taxon>Bacillota</taxon>
        <taxon>Bacilli</taxon>
        <taxon>Bacillales</taxon>
        <taxon>Paenibacillaceae</taxon>
        <taxon>Paenibacillus</taxon>
    </lineage>
</organism>
<keyword evidence="9" id="KW-1185">Reference proteome</keyword>
<evidence type="ECO:0008006" key="10">
    <source>
        <dbReference type="Google" id="ProtNLM"/>
    </source>
</evidence>
<keyword evidence="5" id="KW-0449">Lipoprotein</keyword>
<comment type="caution">
    <text evidence="8">The sequence shown here is derived from an EMBL/GenBank/DDBJ whole genome shotgun (WGS) entry which is preliminary data.</text>
</comment>
<feature type="signal peptide" evidence="7">
    <location>
        <begin position="1"/>
        <end position="21"/>
    </location>
</feature>
<keyword evidence="4" id="KW-0564">Palmitate</keyword>
<sequence length="525" mass="58972">MKQWKKLSLMLVLTVSLVAAGCSGNANKNASENPGTSTPSNNTSNSQPSDKTITIATNASTWEIPTNDDNPTQKYLEERYNVKFVNMRGTDENYKVMIASGEIPDIFPHNITESDMTNWARQGVIAEIDIEEIKKYMPSYTSHIEEVDPNAWNIGIIDGKNYGVPRIWLNGAYGFIPTYNGEWLEAIGYSEPPKTIEELEDVLTKFRNNDPDQNGQKDTYGISGRGKDVRVQLFNSIYAAYGVNPYHFKLAEDGTVTWGGVTDEAKEALRLLNKWYKEELIDPEFMTDDGELLDQKWSSKKIGYIDHKMYHHLFGAIDGNTEAGITAVYGQGLIGPAGKSIVMSNGALQVPLMFGKQVEEDDEKRIRILQMLEDLATNDEAYLRTVYGIEGESYDMVEGSPVTKTEFTSDMAREMGIGGFYNPLIERDTSTWKFHFTPDKLEFRDKVNAGIETTSDILGPTALETKGKYMATLTTLQDEFYIKAIIGNEDLDKAFEGFKNQWLKTGGQEMLDEATKVYKDREAAK</sequence>
<dbReference type="Proteomes" id="UP000678895">
    <property type="component" value="Unassembled WGS sequence"/>
</dbReference>
<evidence type="ECO:0000313" key="9">
    <source>
        <dbReference type="Proteomes" id="UP000678895"/>
    </source>
</evidence>
<feature type="compositionally biased region" description="Low complexity" evidence="6">
    <location>
        <begin position="31"/>
        <end position="49"/>
    </location>
</feature>
<evidence type="ECO:0000256" key="4">
    <source>
        <dbReference type="ARBA" id="ARBA00023139"/>
    </source>
</evidence>
<dbReference type="PANTHER" id="PTHR43649">
    <property type="entry name" value="ARABINOSE-BINDING PROTEIN-RELATED"/>
    <property type="match status" value="1"/>
</dbReference>